<evidence type="ECO:0000256" key="1">
    <source>
        <dbReference type="ARBA" id="ARBA00022741"/>
    </source>
</evidence>
<dbReference type="InterPro" id="IPR001245">
    <property type="entry name" value="Ser-Thr/Tyr_kinase_cat_dom"/>
</dbReference>
<evidence type="ECO:0000256" key="2">
    <source>
        <dbReference type="ARBA" id="ARBA00022840"/>
    </source>
</evidence>
<dbReference type="Pfam" id="PF07714">
    <property type="entry name" value="PK_Tyr_Ser-Thr"/>
    <property type="match status" value="1"/>
</dbReference>
<evidence type="ECO:0000259" key="4">
    <source>
        <dbReference type="SMART" id="SM00219"/>
    </source>
</evidence>
<dbReference type="InterPro" id="IPR050198">
    <property type="entry name" value="Non-receptor_tyrosine_kinases"/>
</dbReference>
<protein>
    <recommendedName>
        <fullName evidence="4">Tyrosine-protein kinase catalytic domain-containing protein</fullName>
    </recommendedName>
</protein>
<accession>A0A8S3TNJ7</accession>
<dbReference type="Proteomes" id="UP000683360">
    <property type="component" value="Unassembled WGS sequence"/>
</dbReference>
<dbReference type="InterPro" id="IPR011009">
    <property type="entry name" value="Kinase-like_dom_sf"/>
</dbReference>
<dbReference type="EMBL" id="CAJPWZ010002200">
    <property type="protein sequence ID" value="CAG2233164.1"/>
    <property type="molecule type" value="Genomic_DNA"/>
</dbReference>
<sequence length="950" mass="109764">MSRKIDQESKNDSQKQMFVLLNSFKLEILGLESKLQNILPTLMTRRMIFQPQEGIENALTTLGETRVETFQCVEEYKPNKTQQVQVPSFTHQKPSKFSDSGNYLQECLFSSAAWDIAVIPGEDKAVVTLPVQSSIQIIDIKTFSAGSIYPVPFACWVITIVNGKICVGGQKIVYILDQQGKQLKKVRLPNDCHITNLHSGPMESIYYTDRTCDAVCHFTLEGEERFRYTSVDLKGPNEVATDKSGRLYVACEKSNNIQRIVPNGEFQDIILNTENDIYCPTDILFSKDYRKLYVLNHVEDNIIKGDMAEAEESKEEFYLRLLTFVIGPATEVLQLYFEIKVLNSLDFFIFLENNKHVLFHELHPSIPCCECKQVSLATPRKKCRLNEDQFDTLFETDEVQGVEDHKRHERRQIKQLCLCSVSAKRTASVDLMDITLLSSVIKSCCQPGSIAGNPNWIKDIKKTRNFIAHSPRMKITKSVFEQKFALVEQSVLNLASVVGPVFILEMFVEKQTSTLESFENQTRNLVENAQEIKTEVLSRLQEQKEDLFVGLRNVVFEVKTLWKDELSKATDPNKKNCCMVVFHNLQPKQWPYIPKCIFELITALLQRNPDDRCDLSEIHYKLEETIDMYSNHVGSKRRHPSFRHEEDALYASIDPKQDIPMRDYSMDCRTSVMDIANSRHFGDPFIDIVKKKNIELVLKMVKFVIEMNRCSWILGSVRCADMYLSNENDQVVMARLGRMLWFDRSGLEDDYVIASQDCTDNMRWCPIEVLQFKQYSFASDVYSLAMTIYEFFMTLSVNQKDPMAGELDSAPFPNVALEDLRDNLFRDCKPDQPEACPEWLYEHMCRCWSKDKDKRPTCGELYTIIEKHLRSAENVSEQDQYDKITEQTDNNDQYDDILENGATNMDYLSDSEMEGDYESIPFDCVNSDSDSEDNEIVLRKQQQRKLKQNK</sequence>
<evidence type="ECO:0000313" key="5">
    <source>
        <dbReference type="EMBL" id="CAG2233164.1"/>
    </source>
</evidence>
<organism evidence="5 6">
    <name type="scientific">Mytilus edulis</name>
    <name type="common">Blue mussel</name>
    <dbReference type="NCBI Taxonomy" id="6550"/>
    <lineage>
        <taxon>Eukaryota</taxon>
        <taxon>Metazoa</taxon>
        <taxon>Spiralia</taxon>
        <taxon>Lophotrochozoa</taxon>
        <taxon>Mollusca</taxon>
        <taxon>Bivalvia</taxon>
        <taxon>Autobranchia</taxon>
        <taxon>Pteriomorphia</taxon>
        <taxon>Mytilida</taxon>
        <taxon>Mytiloidea</taxon>
        <taxon>Mytilidae</taxon>
        <taxon>Mytilinae</taxon>
        <taxon>Mytilus</taxon>
    </lineage>
</organism>
<dbReference type="OrthoDB" id="6068645at2759"/>
<proteinExistence type="predicted"/>
<dbReference type="SUPFAM" id="SSF101898">
    <property type="entry name" value="NHL repeat"/>
    <property type="match status" value="1"/>
</dbReference>
<dbReference type="AlphaFoldDB" id="A0A8S3TNJ7"/>
<keyword evidence="3" id="KW-0175">Coiled coil</keyword>
<feature type="domain" description="Tyrosine-protein kinase catalytic" evidence="4">
    <location>
        <begin position="670"/>
        <end position="865"/>
    </location>
</feature>
<keyword evidence="6" id="KW-1185">Reference proteome</keyword>
<reference evidence="5" key="1">
    <citation type="submission" date="2021-03" db="EMBL/GenBank/DDBJ databases">
        <authorList>
            <person name="Bekaert M."/>
        </authorList>
    </citation>
    <scope>NUCLEOTIDE SEQUENCE</scope>
</reference>
<dbReference type="SMART" id="SM00219">
    <property type="entry name" value="TyrKc"/>
    <property type="match status" value="1"/>
</dbReference>
<dbReference type="InterPro" id="IPR011042">
    <property type="entry name" value="6-blade_b-propeller_TolB-like"/>
</dbReference>
<evidence type="ECO:0000256" key="3">
    <source>
        <dbReference type="SAM" id="Coils"/>
    </source>
</evidence>
<feature type="coiled-coil region" evidence="3">
    <location>
        <begin position="508"/>
        <end position="546"/>
    </location>
</feature>
<dbReference type="SUPFAM" id="SSF56112">
    <property type="entry name" value="Protein kinase-like (PK-like)"/>
    <property type="match status" value="1"/>
</dbReference>
<dbReference type="InterPro" id="IPR020635">
    <property type="entry name" value="Tyr_kinase_cat_dom"/>
</dbReference>
<dbReference type="PANTHER" id="PTHR24418">
    <property type="entry name" value="TYROSINE-PROTEIN KINASE"/>
    <property type="match status" value="1"/>
</dbReference>
<keyword evidence="1" id="KW-0547">Nucleotide-binding</keyword>
<gene>
    <name evidence="5" type="ORF">MEDL_45858</name>
</gene>
<comment type="caution">
    <text evidence="5">The sequence shown here is derived from an EMBL/GenBank/DDBJ whole genome shotgun (WGS) entry which is preliminary data.</text>
</comment>
<dbReference type="Gene3D" id="1.10.510.10">
    <property type="entry name" value="Transferase(Phosphotransferase) domain 1"/>
    <property type="match status" value="1"/>
</dbReference>
<keyword evidence="2" id="KW-0067">ATP-binding</keyword>
<dbReference type="GO" id="GO:0005524">
    <property type="term" value="F:ATP binding"/>
    <property type="evidence" value="ECO:0007669"/>
    <property type="project" value="UniProtKB-KW"/>
</dbReference>
<name>A0A8S3TNJ7_MYTED</name>
<dbReference type="GO" id="GO:0004713">
    <property type="term" value="F:protein tyrosine kinase activity"/>
    <property type="evidence" value="ECO:0007669"/>
    <property type="project" value="InterPro"/>
</dbReference>
<evidence type="ECO:0000313" key="6">
    <source>
        <dbReference type="Proteomes" id="UP000683360"/>
    </source>
</evidence>
<dbReference type="Gene3D" id="2.120.10.30">
    <property type="entry name" value="TolB, C-terminal domain"/>
    <property type="match status" value="1"/>
</dbReference>